<dbReference type="PANTHER" id="PTHR21043:SF0">
    <property type="entry name" value="MITOCHONDRIAL ASSEMBLY OF RIBOSOMAL LARGE SUBUNIT PROTEIN 1"/>
    <property type="match status" value="1"/>
</dbReference>
<keyword evidence="2" id="KW-0678">Repressor</keyword>
<organism evidence="4 5">
    <name type="scientific">Pararobbsia alpina</name>
    <dbReference type="NCBI Taxonomy" id="621374"/>
    <lineage>
        <taxon>Bacteria</taxon>
        <taxon>Pseudomonadati</taxon>
        <taxon>Pseudomonadota</taxon>
        <taxon>Betaproteobacteria</taxon>
        <taxon>Burkholderiales</taxon>
        <taxon>Burkholderiaceae</taxon>
        <taxon>Pararobbsia</taxon>
    </lineage>
</organism>
<evidence type="ECO:0000313" key="4">
    <source>
        <dbReference type="EMBL" id="CAB3786829.1"/>
    </source>
</evidence>
<dbReference type="PANTHER" id="PTHR21043">
    <property type="entry name" value="IOJAP SUPERFAMILY ORTHOLOG"/>
    <property type="match status" value="1"/>
</dbReference>
<comment type="similarity">
    <text evidence="1 2">Belongs to the Iojap/RsfS family.</text>
</comment>
<comment type="function">
    <text evidence="2">Functions as a ribosomal silencing factor. Interacts with ribosomal protein uL14 (rplN), blocking formation of intersubunit bridge B8. Prevents association of the 30S and 50S ribosomal subunits and the formation of functional ribosomes, thus repressing translation.</text>
</comment>
<dbReference type="GO" id="GO:0042256">
    <property type="term" value="P:cytosolic ribosome assembly"/>
    <property type="evidence" value="ECO:0007669"/>
    <property type="project" value="UniProtKB-UniRule"/>
</dbReference>
<dbReference type="GO" id="GO:0090071">
    <property type="term" value="P:negative regulation of ribosome biogenesis"/>
    <property type="evidence" value="ECO:0007669"/>
    <property type="project" value="UniProtKB-UniRule"/>
</dbReference>
<dbReference type="Gene3D" id="3.30.460.10">
    <property type="entry name" value="Beta Polymerase, domain 2"/>
    <property type="match status" value="1"/>
</dbReference>
<feature type="region of interest" description="Disordered" evidence="3">
    <location>
        <begin position="127"/>
        <end position="243"/>
    </location>
</feature>
<name>A0A6S7BFQ5_9BURK</name>
<sequence length="243" mass="25226">MDIIKLQRVIIDGLEDVKAQDIKVFNTSHLTSLFDRVIVASGTSNRQTKALASSVRESVKEAGGHVISVEGEDVGEWVLVDCGDAVVHIMQPALRQYYNLEEIWGDKPVKVKLSTQSTFGGARVTIDEDEDEASSAPARKAAARKTAGKKTTATKAAGTKTARTKSTGAKTAGAKTTVSRTTGTKSTGTSTYSAKTPARTGTKAAAGVAPAKKAPARKSAAGAAAKTGAPRKTAARKTPRSAG</sequence>
<feature type="compositionally biased region" description="Basic residues" evidence="3">
    <location>
        <begin position="233"/>
        <end position="243"/>
    </location>
</feature>
<dbReference type="NCBIfam" id="TIGR00090">
    <property type="entry name" value="rsfS_iojap_ybeB"/>
    <property type="match status" value="1"/>
</dbReference>
<evidence type="ECO:0000313" key="5">
    <source>
        <dbReference type="Proteomes" id="UP000494115"/>
    </source>
</evidence>
<dbReference type="InterPro" id="IPR043519">
    <property type="entry name" value="NT_sf"/>
</dbReference>
<comment type="subunit">
    <text evidence="2">Interacts with ribosomal protein uL14 (rplN).</text>
</comment>
<proteinExistence type="inferred from homology"/>
<keyword evidence="5" id="KW-1185">Reference proteome</keyword>
<keyword evidence="2" id="KW-0810">Translation regulation</keyword>
<evidence type="ECO:0000256" key="1">
    <source>
        <dbReference type="ARBA" id="ARBA00010574"/>
    </source>
</evidence>
<dbReference type="EMBL" id="CADIKM010000008">
    <property type="protein sequence ID" value="CAB3786829.1"/>
    <property type="molecule type" value="Genomic_DNA"/>
</dbReference>
<dbReference type="InterPro" id="IPR004394">
    <property type="entry name" value="Iojap/RsfS/C7orf30"/>
</dbReference>
<dbReference type="RefSeq" id="WP_175104882.1">
    <property type="nucleotide sequence ID" value="NZ_CADIKM010000008.1"/>
</dbReference>
<accession>A0A6S7BFQ5</accession>
<evidence type="ECO:0000256" key="2">
    <source>
        <dbReference type="HAMAP-Rule" id="MF_01477"/>
    </source>
</evidence>
<comment type="subcellular location">
    <subcellularLocation>
        <location evidence="2">Cytoplasm</location>
    </subcellularLocation>
</comment>
<feature type="compositionally biased region" description="Low complexity" evidence="3">
    <location>
        <begin position="149"/>
        <end position="232"/>
    </location>
</feature>
<dbReference type="SUPFAM" id="SSF81301">
    <property type="entry name" value="Nucleotidyltransferase"/>
    <property type="match status" value="1"/>
</dbReference>
<dbReference type="HAMAP" id="MF_01477">
    <property type="entry name" value="Iojap_RsfS"/>
    <property type="match status" value="1"/>
</dbReference>
<evidence type="ECO:0000256" key="3">
    <source>
        <dbReference type="SAM" id="MobiDB-lite"/>
    </source>
</evidence>
<dbReference type="Proteomes" id="UP000494115">
    <property type="component" value="Unassembled WGS sequence"/>
</dbReference>
<dbReference type="Pfam" id="PF02410">
    <property type="entry name" value="RsfS"/>
    <property type="match status" value="1"/>
</dbReference>
<reference evidence="4 5" key="1">
    <citation type="submission" date="2020-04" db="EMBL/GenBank/DDBJ databases">
        <authorList>
            <person name="De Canck E."/>
        </authorList>
    </citation>
    <scope>NUCLEOTIDE SEQUENCE [LARGE SCALE GENOMIC DNA]</scope>
    <source>
        <strain evidence="4 5">LMG 28138</strain>
    </source>
</reference>
<protein>
    <recommendedName>
        <fullName evidence="2">Ribosomal silencing factor RsfS</fullName>
    </recommendedName>
</protein>
<keyword evidence="2" id="KW-0963">Cytoplasm</keyword>
<dbReference type="GO" id="GO:0043023">
    <property type="term" value="F:ribosomal large subunit binding"/>
    <property type="evidence" value="ECO:0007669"/>
    <property type="project" value="TreeGrafter"/>
</dbReference>
<gene>
    <name evidence="2 4" type="primary">rsfS</name>
    <name evidence="4" type="ORF">LMG28138_02304</name>
</gene>
<dbReference type="GO" id="GO:0017148">
    <property type="term" value="P:negative regulation of translation"/>
    <property type="evidence" value="ECO:0007669"/>
    <property type="project" value="UniProtKB-UniRule"/>
</dbReference>
<dbReference type="AlphaFoldDB" id="A0A6S7BFQ5"/>
<dbReference type="GO" id="GO:0005737">
    <property type="term" value="C:cytoplasm"/>
    <property type="evidence" value="ECO:0007669"/>
    <property type="project" value="UniProtKB-SubCell"/>
</dbReference>